<evidence type="ECO:0000256" key="6">
    <source>
        <dbReference type="ARBA" id="ARBA00022640"/>
    </source>
</evidence>
<dbReference type="InterPro" id="IPR045058">
    <property type="entry name" value="GIMA/IAN/Toc"/>
</dbReference>
<evidence type="ECO:0000259" key="19">
    <source>
        <dbReference type="Pfam" id="PF04548"/>
    </source>
</evidence>
<evidence type="ECO:0000256" key="13">
    <source>
        <dbReference type="ARBA" id="ARBA00022927"/>
    </source>
</evidence>
<evidence type="ECO:0000256" key="7">
    <source>
        <dbReference type="ARBA" id="ARBA00022692"/>
    </source>
</evidence>
<evidence type="ECO:0000256" key="10">
    <source>
        <dbReference type="ARBA" id="ARBA00022801"/>
    </source>
</evidence>
<evidence type="ECO:0000256" key="8">
    <source>
        <dbReference type="ARBA" id="ARBA00022723"/>
    </source>
</evidence>
<keyword evidence="10" id="KW-0378">Hydrolase</keyword>
<dbReference type="InterPro" id="IPR006703">
    <property type="entry name" value="G_AIG1"/>
</dbReference>
<organism evidence="20">
    <name type="scientific">Amphimedon queenslandica</name>
    <name type="common">Sponge</name>
    <dbReference type="NCBI Taxonomy" id="400682"/>
    <lineage>
        <taxon>Eukaryota</taxon>
        <taxon>Metazoa</taxon>
        <taxon>Porifera</taxon>
        <taxon>Demospongiae</taxon>
        <taxon>Heteroscleromorpha</taxon>
        <taxon>Haplosclerida</taxon>
        <taxon>Niphatidae</taxon>
        <taxon>Amphimedon</taxon>
    </lineage>
</organism>
<keyword evidence="15" id="KW-0342">GTP-binding</keyword>
<evidence type="ECO:0000256" key="15">
    <source>
        <dbReference type="ARBA" id="ARBA00023134"/>
    </source>
</evidence>
<comment type="subcellular location">
    <subcellularLocation>
        <location evidence="2">Membrane</location>
        <topology evidence="2">Single-pass membrane protein</topology>
    </subcellularLocation>
    <subcellularLocation>
        <location evidence="17">Plastid</location>
        <location evidence="17">Chloroplast outer membrane</location>
    </subcellularLocation>
</comment>
<evidence type="ECO:0000256" key="14">
    <source>
        <dbReference type="ARBA" id="ARBA00022989"/>
    </source>
</evidence>
<dbReference type="PANTHER" id="PTHR10903">
    <property type="entry name" value="GTPASE, IMAP FAMILY MEMBER-RELATED"/>
    <property type="match status" value="1"/>
</dbReference>
<evidence type="ECO:0000256" key="4">
    <source>
        <dbReference type="ARBA" id="ARBA00022448"/>
    </source>
</evidence>
<dbReference type="Pfam" id="PF04548">
    <property type="entry name" value="AIG1"/>
    <property type="match status" value="1"/>
</dbReference>
<dbReference type="InterPro" id="IPR006073">
    <property type="entry name" value="GTP-bd"/>
</dbReference>
<reference evidence="20" key="2">
    <citation type="submission" date="2017-05" db="UniProtKB">
        <authorList>
            <consortium name="EnsemblMetazoa"/>
        </authorList>
    </citation>
    <scope>IDENTIFICATION</scope>
</reference>
<dbReference type="Proteomes" id="UP000007879">
    <property type="component" value="Unassembled WGS sequence"/>
</dbReference>
<keyword evidence="8" id="KW-0479">Metal-binding</keyword>
<evidence type="ECO:0000256" key="5">
    <source>
        <dbReference type="ARBA" id="ARBA00022528"/>
    </source>
</evidence>
<dbReference type="InParanoid" id="A0A1X7TXF8"/>
<evidence type="ECO:0000256" key="12">
    <source>
        <dbReference type="ARBA" id="ARBA00022842"/>
    </source>
</evidence>
<evidence type="ECO:0000259" key="18">
    <source>
        <dbReference type="Pfam" id="PF01926"/>
    </source>
</evidence>
<evidence type="ECO:0000313" key="21">
    <source>
        <dbReference type="Proteomes" id="UP000007879"/>
    </source>
</evidence>
<evidence type="ECO:0000313" key="20">
    <source>
        <dbReference type="EnsemblMetazoa" id="Aqu2.1.19929_001"/>
    </source>
</evidence>
<dbReference type="InterPro" id="IPR027417">
    <property type="entry name" value="P-loop_NTPase"/>
</dbReference>
<evidence type="ECO:0000256" key="17">
    <source>
        <dbReference type="ARBA" id="ARBA00024013"/>
    </source>
</evidence>
<keyword evidence="9" id="KW-0547">Nucleotide-binding</keyword>
<keyword evidence="12" id="KW-0460">Magnesium</keyword>
<dbReference type="KEGG" id="aqu:109585567"/>
<keyword evidence="7" id="KW-0812">Transmembrane</keyword>
<sequence length="413" mass="44568">MFENKDEMKIVVVGCSGSGKSSLINKMLSERNITTVGRPDDQIGHDPVEKYRCKVGEIDVTIYDTLGFSDPLITGRKSNSKKDKTSSRSLKMFENKDEMKILVVGHNGSGKSSLINEMLGGRNIATVGRPDDQIGHDPVEKHRCKVGGINVTIYDTRGLSDPLITDQSTMNAIVDGIESIDIVLICHKLYDRIDDATVKELKVLVGNMHDDLIDLSILVFTFGDEYQIRCDPVHESEEEIKENMKIQQHEIQRKFKDAMKKNGINEKVADRVPSCITCGKRNRYGEQKELPTSDNWVDDLWKLCEERCKPEARPFVCSMRNTVVNALMMGGLGGGTVGAVVGGIASGIQAGATLGTVVTPGLGTLAGAVVGFVAGGIVGGISGTNDTAGIGIAGIGARVANIVIGKKFNEGND</sequence>
<dbReference type="GO" id="GO:0016787">
    <property type="term" value="F:hydrolase activity"/>
    <property type="evidence" value="ECO:0007669"/>
    <property type="project" value="UniProtKB-KW"/>
</dbReference>
<evidence type="ECO:0000256" key="2">
    <source>
        <dbReference type="ARBA" id="ARBA00004167"/>
    </source>
</evidence>
<dbReference type="GO" id="GO:0005525">
    <property type="term" value="F:GTP binding"/>
    <property type="evidence" value="ECO:0007669"/>
    <property type="project" value="UniProtKB-KW"/>
</dbReference>
<name>A0A1X7TXF8_AMPQE</name>
<dbReference type="PANTHER" id="PTHR10903:SF135">
    <property type="entry name" value="TRANSLOCASE OF CHLOROPLAST 120, CHLOROPLASTIC-RELATED"/>
    <property type="match status" value="1"/>
</dbReference>
<comment type="similarity">
    <text evidence="3">Belongs to the TRAFAC class TrmE-Era-EngA-EngB-Septin-like GTPase superfamily. AIG1/Toc34/Toc159-like paraseptin GTPase family. IAN subfamily.</text>
</comment>
<keyword evidence="11" id="KW-1002">Plastid outer membrane</keyword>
<dbReference type="GO" id="GO:0046872">
    <property type="term" value="F:metal ion binding"/>
    <property type="evidence" value="ECO:0007669"/>
    <property type="project" value="UniProtKB-KW"/>
</dbReference>
<keyword evidence="21" id="KW-1185">Reference proteome</keyword>
<keyword evidence="14" id="KW-1133">Transmembrane helix</keyword>
<evidence type="ECO:0008006" key="22">
    <source>
        <dbReference type="Google" id="ProtNLM"/>
    </source>
</evidence>
<reference evidence="21" key="1">
    <citation type="journal article" date="2010" name="Nature">
        <title>The Amphimedon queenslandica genome and the evolution of animal complexity.</title>
        <authorList>
            <person name="Srivastava M."/>
            <person name="Simakov O."/>
            <person name="Chapman J."/>
            <person name="Fahey B."/>
            <person name="Gauthier M.E."/>
            <person name="Mitros T."/>
            <person name="Richards G.S."/>
            <person name="Conaco C."/>
            <person name="Dacre M."/>
            <person name="Hellsten U."/>
            <person name="Larroux C."/>
            <person name="Putnam N.H."/>
            <person name="Stanke M."/>
            <person name="Adamska M."/>
            <person name="Darling A."/>
            <person name="Degnan S.M."/>
            <person name="Oakley T.H."/>
            <person name="Plachetzki D.C."/>
            <person name="Zhai Y."/>
            <person name="Adamski M."/>
            <person name="Calcino A."/>
            <person name="Cummins S.F."/>
            <person name="Goodstein D.M."/>
            <person name="Harris C."/>
            <person name="Jackson D.J."/>
            <person name="Leys S.P."/>
            <person name="Shu S."/>
            <person name="Woodcroft B.J."/>
            <person name="Vervoort M."/>
            <person name="Kosik K.S."/>
            <person name="Manning G."/>
            <person name="Degnan B.M."/>
            <person name="Rokhsar D.S."/>
        </authorList>
    </citation>
    <scope>NUCLEOTIDE SEQUENCE [LARGE SCALE GENOMIC DNA]</scope>
</reference>
<dbReference type="Pfam" id="PF01926">
    <property type="entry name" value="MMR_HSR1"/>
    <property type="match status" value="1"/>
</dbReference>
<evidence type="ECO:0000256" key="3">
    <source>
        <dbReference type="ARBA" id="ARBA00008535"/>
    </source>
</evidence>
<dbReference type="AlphaFoldDB" id="A0A1X7TXF8"/>
<dbReference type="GO" id="GO:0015031">
    <property type="term" value="P:protein transport"/>
    <property type="evidence" value="ECO:0007669"/>
    <property type="project" value="UniProtKB-KW"/>
</dbReference>
<feature type="domain" description="AIG1-type G" evidence="19">
    <location>
        <begin position="100"/>
        <end position="227"/>
    </location>
</feature>
<dbReference type="GO" id="GO:0016020">
    <property type="term" value="C:membrane"/>
    <property type="evidence" value="ECO:0007669"/>
    <property type="project" value="UniProtKB-SubCell"/>
</dbReference>
<dbReference type="EnsemblMetazoa" id="Aqu2.1.19929_001">
    <property type="protein sequence ID" value="Aqu2.1.19929_001"/>
    <property type="gene ID" value="Aqu2.1.19929"/>
</dbReference>
<dbReference type="EnsemblMetazoa" id="XM_020001685.1">
    <property type="protein sequence ID" value="XP_019857244.1"/>
    <property type="gene ID" value="LOC109585567"/>
</dbReference>
<dbReference type="OrthoDB" id="8954335at2759"/>
<keyword evidence="13" id="KW-0653">Protein transport</keyword>
<feature type="domain" description="G" evidence="18">
    <location>
        <begin position="9"/>
        <end position="77"/>
    </location>
</feature>
<evidence type="ECO:0000256" key="16">
    <source>
        <dbReference type="ARBA" id="ARBA00023136"/>
    </source>
</evidence>
<dbReference type="eggNOG" id="ENOG502TMJ2">
    <property type="taxonomic scope" value="Eukaryota"/>
</dbReference>
<accession>A0A1X7TXF8</accession>
<protein>
    <recommendedName>
        <fullName evidence="22">AIG1-type G domain-containing protein</fullName>
    </recommendedName>
</protein>
<keyword evidence="6" id="KW-0934">Plastid</keyword>
<gene>
    <name evidence="20" type="primary">109585567</name>
</gene>
<dbReference type="SUPFAM" id="SSF52540">
    <property type="entry name" value="P-loop containing nucleoside triphosphate hydrolases"/>
    <property type="match status" value="2"/>
</dbReference>
<keyword evidence="5" id="KW-0150">Chloroplast</keyword>
<comment type="cofactor">
    <cofactor evidence="1">
        <name>Mg(2+)</name>
        <dbReference type="ChEBI" id="CHEBI:18420"/>
    </cofactor>
</comment>
<dbReference type="Gene3D" id="3.40.50.300">
    <property type="entry name" value="P-loop containing nucleotide triphosphate hydrolases"/>
    <property type="match status" value="2"/>
</dbReference>
<evidence type="ECO:0000256" key="9">
    <source>
        <dbReference type="ARBA" id="ARBA00022741"/>
    </source>
</evidence>
<evidence type="ECO:0000256" key="1">
    <source>
        <dbReference type="ARBA" id="ARBA00001946"/>
    </source>
</evidence>
<proteinExistence type="inferred from homology"/>
<keyword evidence="16" id="KW-0472">Membrane</keyword>
<keyword evidence="4" id="KW-0813">Transport</keyword>
<dbReference type="CDD" id="cd00882">
    <property type="entry name" value="Ras_like_GTPase"/>
    <property type="match status" value="1"/>
</dbReference>
<evidence type="ECO:0000256" key="11">
    <source>
        <dbReference type="ARBA" id="ARBA00022805"/>
    </source>
</evidence>